<dbReference type="GO" id="GO:0003690">
    <property type="term" value="F:double-stranded DNA binding"/>
    <property type="evidence" value="ECO:0007669"/>
    <property type="project" value="TreeGrafter"/>
</dbReference>
<dbReference type="GO" id="GO:0003712">
    <property type="term" value="F:transcription coregulator activity"/>
    <property type="evidence" value="ECO:0007669"/>
    <property type="project" value="TreeGrafter"/>
</dbReference>
<feature type="domain" description="CG-1" evidence="4">
    <location>
        <begin position="18"/>
        <end position="73"/>
    </location>
</feature>
<dbReference type="PANTHER" id="PTHR23335">
    <property type="entry name" value="CALMODULIN-BINDING TRANSCRIPTION ACTIVATOR CAMTA"/>
    <property type="match status" value="1"/>
</dbReference>
<evidence type="ECO:0000256" key="1">
    <source>
        <dbReference type="ARBA" id="ARBA00004123"/>
    </source>
</evidence>
<gene>
    <name evidence="5" type="ORF">SLEP1_g56554</name>
</gene>
<keyword evidence="3" id="KW-0539">Nucleus</keyword>
<dbReference type="PANTHER" id="PTHR23335:SF30">
    <property type="entry name" value="CALMODULIN-BINDING TRANSCRIPTION ACTIVATOR 3"/>
    <property type="match status" value="1"/>
</dbReference>
<evidence type="ECO:0000259" key="4">
    <source>
        <dbReference type="PROSITE" id="PS51437"/>
    </source>
</evidence>
<dbReference type="AlphaFoldDB" id="A0AAV5MIM9"/>
<name>A0AAV5MIM9_9ROSI</name>
<keyword evidence="6" id="KW-1185">Reference proteome</keyword>
<dbReference type="GO" id="GO:0006357">
    <property type="term" value="P:regulation of transcription by RNA polymerase II"/>
    <property type="evidence" value="ECO:0007669"/>
    <property type="project" value="TreeGrafter"/>
</dbReference>
<proteinExistence type="predicted"/>
<evidence type="ECO:0000313" key="6">
    <source>
        <dbReference type="Proteomes" id="UP001054252"/>
    </source>
</evidence>
<evidence type="ECO:0000313" key="5">
    <source>
        <dbReference type="EMBL" id="GKV49823.1"/>
    </source>
</evidence>
<organism evidence="5 6">
    <name type="scientific">Rubroshorea leprosula</name>
    <dbReference type="NCBI Taxonomy" id="152421"/>
    <lineage>
        <taxon>Eukaryota</taxon>
        <taxon>Viridiplantae</taxon>
        <taxon>Streptophyta</taxon>
        <taxon>Embryophyta</taxon>
        <taxon>Tracheophyta</taxon>
        <taxon>Spermatophyta</taxon>
        <taxon>Magnoliopsida</taxon>
        <taxon>eudicotyledons</taxon>
        <taxon>Gunneridae</taxon>
        <taxon>Pentapetalae</taxon>
        <taxon>rosids</taxon>
        <taxon>malvids</taxon>
        <taxon>Malvales</taxon>
        <taxon>Dipterocarpaceae</taxon>
        <taxon>Rubroshorea</taxon>
    </lineage>
</organism>
<dbReference type="InterPro" id="IPR005559">
    <property type="entry name" value="CG-1_dom"/>
</dbReference>
<dbReference type="Pfam" id="PF03859">
    <property type="entry name" value="CG-1"/>
    <property type="match status" value="1"/>
</dbReference>
<comment type="subcellular location">
    <subcellularLocation>
        <location evidence="1">Nucleus</location>
    </subcellularLocation>
</comment>
<sequence length="73" mass="8236">MVESVDTGHSALANALDIEQIPLEAQHRWFRPDEICEIIQNYKKFGITPEPLNQPPSTIPQLKLALAIIPFAR</sequence>
<protein>
    <recommendedName>
        <fullName evidence="4">CG-1 domain-containing protein</fullName>
    </recommendedName>
</protein>
<comment type="caution">
    <text evidence="5">The sequence shown here is derived from an EMBL/GenBank/DDBJ whole genome shotgun (WGS) entry which is preliminary data.</text>
</comment>
<accession>A0AAV5MIM9</accession>
<reference evidence="5 6" key="1">
    <citation type="journal article" date="2021" name="Commun. Biol.">
        <title>The genome of Shorea leprosula (Dipterocarpaceae) highlights the ecological relevance of drought in aseasonal tropical rainforests.</title>
        <authorList>
            <person name="Ng K.K.S."/>
            <person name="Kobayashi M.J."/>
            <person name="Fawcett J.A."/>
            <person name="Hatakeyama M."/>
            <person name="Paape T."/>
            <person name="Ng C.H."/>
            <person name="Ang C.C."/>
            <person name="Tnah L.H."/>
            <person name="Lee C.T."/>
            <person name="Nishiyama T."/>
            <person name="Sese J."/>
            <person name="O'Brien M.J."/>
            <person name="Copetti D."/>
            <person name="Mohd Noor M.I."/>
            <person name="Ong R.C."/>
            <person name="Putra M."/>
            <person name="Sireger I.Z."/>
            <person name="Indrioko S."/>
            <person name="Kosugi Y."/>
            <person name="Izuno A."/>
            <person name="Isagi Y."/>
            <person name="Lee S.L."/>
            <person name="Shimizu K.K."/>
        </authorList>
    </citation>
    <scope>NUCLEOTIDE SEQUENCE [LARGE SCALE GENOMIC DNA]</scope>
    <source>
        <strain evidence="5">214</strain>
    </source>
</reference>
<dbReference type="Proteomes" id="UP001054252">
    <property type="component" value="Unassembled WGS sequence"/>
</dbReference>
<dbReference type="EMBL" id="BPVZ01000321">
    <property type="protein sequence ID" value="GKV49823.1"/>
    <property type="molecule type" value="Genomic_DNA"/>
</dbReference>
<keyword evidence="2" id="KW-0804">Transcription</keyword>
<dbReference type="PROSITE" id="PS51437">
    <property type="entry name" value="CG_1"/>
    <property type="match status" value="1"/>
</dbReference>
<evidence type="ECO:0000256" key="2">
    <source>
        <dbReference type="ARBA" id="ARBA00023163"/>
    </source>
</evidence>
<dbReference type="GO" id="GO:0005634">
    <property type="term" value="C:nucleus"/>
    <property type="evidence" value="ECO:0007669"/>
    <property type="project" value="UniProtKB-SubCell"/>
</dbReference>
<evidence type="ECO:0000256" key="3">
    <source>
        <dbReference type="ARBA" id="ARBA00023242"/>
    </source>
</evidence>